<name>B9TFS7_RICCO</name>
<feature type="non-terminal residue" evidence="1">
    <location>
        <position position="1"/>
    </location>
</feature>
<dbReference type="Proteomes" id="UP000008311">
    <property type="component" value="Unassembled WGS sequence"/>
</dbReference>
<sequence>VYYGDETARVLKIEGAVGDANLRSFMNWDQLQNNAQVGLHGVAEVRDYWARLGRFRHAHPAVGAGVHQMIASSPYTFKRTYEKNGVSDRVVVALDLPQDRTVAIPVAGVFGDGQTVRDAYTGKTAVVSGGKVQFDTRAPVALISQD</sequence>
<organism evidence="1 2">
    <name type="scientific">Ricinus communis</name>
    <name type="common">Castor bean</name>
    <dbReference type="NCBI Taxonomy" id="3988"/>
    <lineage>
        <taxon>Eukaryota</taxon>
        <taxon>Viridiplantae</taxon>
        <taxon>Streptophyta</taxon>
        <taxon>Embryophyta</taxon>
        <taxon>Tracheophyta</taxon>
        <taxon>Spermatophyta</taxon>
        <taxon>Magnoliopsida</taxon>
        <taxon>eudicotyledons</taxon>
        <taxon>Gunneridae</taxon>
        <taxon>Pentapetalae</taxon>
        <taxon>rosids</taxon>
        <taxon>fabids</taxon>
        <taxon>Malpighiales</taxon>
        <taxon>Euphorbiaceae</taxon>
        <taxon>Acalyphoideae</taxon>
        <taxon>Acalypheae</taxon>
        <taxon>Ricinus</taxon>
    </lineage>
</organism>
<dbReference type="AlphaFoldDB" id="B9TFS7"/>
<dbReference type="Gene3D" id="2.60.40.1180">
    <property type="entry name" value="Golgi alpha-mannosidase II"/>
    <property type="match status" value="1"/>
</dbReference>
<evidence type="ECO:0000313" key="1">
    <source>
        <dbReference type="EMBL" id="EEF25286.1"/>
    </source>
</evidence>
<reference evidence="2" key="1">
    <citation type="journal article" date="2010" name="Nat. Biotechnol.">
        <title>Draft genome sequence of the oilseed species Ricinus communis.</title>
        <authorList>
            <person name="Chan A.P."/>
            <person name="Crabtree J."/>
            <person name="Zhao Q."/>
            <person name="Lorenzi H."/>
            <person name="Orvis J."/>
            <person name="Puiu D."/>
            <person name="Melake-Berhan A."/>
            <person name="Jones K.M."/>
            <person name="Redman J."/>
            <person name="Chen G."/>
            <person name="Cahoon E.B."/>
            <person name="Gedil M."/>
            <person name="Stanke M."/>
            <person name="Haas B.J."/>
            <person name="Wortman J.R."/>
            <person name="Fraser-Liggett C.M."/>
            <person name="Ravel J."/>
            <person name="Rabinowicz P.D."/>
        </authorList>
    </citation>
    <scope>NUCLEOTIDE SEQUENCE [LARGE SCALE GENOMIC DNA]</scope>
    <source>
        <strain evidence="2">cv. Hale</strain>
    </source>
</reference>
<protein>
    <submittedName>
        <fullName evidence="1">Uncharacterized protein</fullName>
    </submittedName>
</protein>
<dbReference type="EMBL" id="EQ980078">
    <property type="protein sequence ID" value="EEF25286.1"/>
    <property type="molecule type" value="Genomic_DNA"/>
</dbReference>
<dbReference type="SUPFAM" id="SSF51445">
    <property type="entry name" value="(Trans)glycosidases"/>
    <property type="match status" value="1"/>
</dbReference>
<dbReference type="InterPro" id="IPR017853">
    <property type="entry name" value="GH"/>
</dbReference>
<proteinExistence type="predicted"/>
<accession>B9TFS7</accession>
<dbReference type="InParanoid" id="B9TFS7"/>
<evidence type="ECO:0000313" key="2">
    <source>
        <dbReference type="Proteomes" id="UP000008311"/>
    </source>
</evidence>
<dbReference type="InterPro" id="IPR013780">
    <property type="entry name" value="Glyco_hydro_b"/>
</dbReference>
<gene>
    <name evidence="1" type="ORF">RCOM_1948140</name>
</gene>
<keyword evidence="2" id="KW-1185">Reference proteome</keyword>